<reference evidence="3" key="1">
    <citation type="submission" date="2020-12" db="EMBL/GenBank/DDBJ databases">
        <title>Metabolic potential, ecology and presence of endohyphal bacteria is reflected in genomic diversity of Mucoromycotina.</title>
        <authorList>
            <person name="Muszewska A."/>
            <person name="Okrasinska A."/>
            <person name="Steczkiewicz K."/>
            <person name="Drgas O."/>
            <person name="Orlowska M."/>
            <person name="Perlinska-Lenart U."/>
            <person name="Aleksandrzak-Piekarczyk T."/>
            <person name="Szatraj K."/>
            <person name="Zielenkiewicz U."/>
            <person name="Pilsyk S."/>
            <person name="Malc E."/>
            <person name="Mieczkowski P."/>
            <person name="Kruszewska J.S."/>
            <person name="Biernat P."/>
            <person name="Pawlowska J."/>
        </authorList>
    </citation>
    <scope>NUCLEOTIDE SEQUENCE</scope>
    <source>
        <strain evidence="3">WA0000051536</strain>
    </source>
</reference>
<dbReference type="GO" id="GO:0006886">
    <property type="term" value="P:intracellular protein transport"/>
    <property type="evidence" value="ECO:0007669"/>
    <property type="project" value="TreeGrafter"/>
</dbReference>
<dbReference type="Gene3D" id="1.10.8.270">
    <property type="entry name" value="putative rabgap domain of human tbc1 domain family member 14 like domains"/>
    <property type="match status" value="1"/>
</dbReference>
<feature type="compositionally biased region" description="Polar residues" evidence="1">
    <location>
        <begin position="679"/>
        <end position="691"/>
    </location>
</feature>
<evidence type="ECO:0000259" key="2">
    <source>
        <dbReference type="PROSITE" id="PS50086"/>
    </source>
</evidence>
<organism evidence="3 4">
    <name type="scientific">Umbelopsis vinacea</name>
    <dbReference type="NCBI Taxonomy" id="44442"/>
    <lineage>
        <taxon>Eukaryota</taxon>
        <taxon>Fungi</taxon>
        <taxon>Fungi incertae sedis</taxon>
        <taxon>Mucoromycota</taxon>
        <taxon>Mucoromycotina</taxon>
        <taxon>Umbelopsidomycetes</taxon>
        <taxon>Umbelopsidales</taxon>
        <taxon>Umbelopsidaceae</taxon>
        <taxon>Umbelopsis</taxon>
    </lineage>
</organism>
<dbReference type="SUPFAM" id="SSF47923">
    <property type="entry name" value="Ypt/Rab-GAP domain of gyp1p"/>
    <property type="match status" value="3"/>
</dbReference>
<gene>
    <name evidence="3" type="ORF">INT44_001106</name>
</gene>
<dbReference type="InterPro" id="IPR035969">
    <property type="entry name" value="Rab-GAP_TBC_sf"/>
</dbReference>
<sequence>MELTYRERVEYFRKALEYDPIESELLPPEEAVIDMVYFREACFQGIPDEAGIRSKAWRVLLGYLPADKRKWKQVLSEQRKSYYNWVSELLNVPGDEPPSADHPLNSKPDSKWAVYFEDNAALEQIDKDVRRTLPDFAFFQLPVPKSPLNPLSPPVEEEEDNEEGVEAKKEMDGGDDQVDKSGRLFPFGLGRRPRSSSTASRKSTKSTKGNRSRSNSKSSVKSMGTGVESSDPLTKISSPLNMVRRFSHVLKGSSNPQQDTHRRLDSHQNYQKEIDYTKYEIYPHVLNRRSVFKRIAHLNKDFGAREHQDMKKAKAKKGSAPPAEGDSEEHMKVDNYKIQDLHWEAIERLLFIYVKLNPGVGYVQGMNELLGPIYYVFAQDSDDVEAQAHAEADSFFVFSLLMSDVRDHFTRTLDHDASTGINATMTRMSDRLKWLNPKLWRNLTVDKEIKEQFYAFRWITVLYTQEWDLPDVIRIWDSLLADRCMQTSSSATASQGIDRFQFLLDFSVAMVLCVTDELLAGDFAENIRLLQNYPISDLQVVLNKAYAIREKRIKLEESGGSMTRDADDRASITSVDSVNRLKHLFNSESSRASWDRTRNSLDDMFRNSWVGNAGKRGSMLSIATTESAPPDMTSRANGMVRNLGSRFSLIGRRSANSLNEADYPASSFPAVKKDVPAPRTTTGGPSKQANGPSVFERFSNFVANNHNASLDEQPSLSTSERFKRDVKQQLGPNPTLEEEAALQASLAARTVMNDTSRQYRSQDQGYSGLI</sequence>
<feature type="region of interest" description="Disordered" evidence="1">
    <location>
        <begin position="661"/>
        <end position="693"/>
    </location>
</feature>
<dbReference type="AlphaFoldDB" id="A0A8H7QAX3"/>
<dbReference type="PANTHER" id="PTHR22957:SF27">
    <property type="entry name" value="TBC1 DOMAIN FAMILY MEMBER 13"/>
    <property type="match status" value="1"/>
</dbReference>
<evidence type="ECO:0000256" key="1">
    <source>
        <dbReference type="SAM" id="MobiDB-lite"/>
    </source>
</evidence>
<feature type="compositionally biased region" description="Low complexity" evidence="1">
    <location>
        <begin position="212"/>
        <end position="225"/>
    </location>
</feature>
<dbReference type="EMBL" id="JAEPRA010000002">
    <property type="protein sequence ID" value="KAG2188353.1"/>
    <property type="molecule type" value="Genomic_DNA"/>
</dbReference>
<feature type="compositionally biased region" description="Basic and acidic residues" evidence="1">
    <location>
        <begin position="165"/>
        <end position="182"/>
    </location>
</feature>
<dbReference type="Gene3D" id="1.10.472.80">
    <property type="entry name" value="Ypt/Rab-GAP domain of gyp1p, domain 3"/>
    <property type="match status" value="1"/>
</dbReference>
<feature type="compositionally biased region" description="Polar residues" evidence="1">
    <location>
        <begin position="227"/>
        <end position="239"/>
    </location>
</feature>
<feature type="domain" description="Rab-GAP TBC" evidence="2">
    <location>
        <begin position="47"/>
        <end position="483"/>
    </location>
</feature>
<dbReference type="GO" id="GO:0005096">
    <property type="term" value="F:GTPase activator activity"/>
    <property type="evidence" value="ECO:0007669"/>
    <property type="project" value="TreeGrafter"/>
</dbReference>
<proteinExistence type="predicted"/>
<dbReference type="Pfam" id="PF00566">
    <property type="entry name" value="RabGAP-TBC"/>
    <property type="match status" value="1"/>
</dbReference>
<protein>
    <recommendedName>
        <fullName evidence="2">Rab-GAP TBC domain-containing protein</fullName>
    </recommendedName>
</protein>
<dbReference type="SMART" id="SM00164">
    <property type="entry name" value="TBC"/>
    <property type="match status" value="1"/>
</dbReference>
<feature type="compositionally biased region" description="Basic residues" evidence="1">
    <location>
        <begin position="202"/>
        <end position="211"/>
    </location>
</feature>
<comment type="caution">
    <text evidence="3">The sequence shown here is derived from an EMBL/GenBank/DDBJ whole genome shotgun (WGS) entry which is preliminary data.</text>
</comment>
<feature type="compositionally biased region" description="Basic and acidic residues" evidence="1">
    <location>
        <begin position="303"/>
        <end position="312"/>
    </location>
</feature>
<dbReference type="PANTHER" id="PTHR22957">
    <property type="entry name" value="TBC1 DOMAIN FAMILY MEMBER GTPASE-ACTIVATING PROTEIN"/>
    <property type="match status" value="1"/>
</dbReference>
<dbReference type="OrthoDB" id="27140at2759"/>
<feature type="region of interest" description="Disordered" evidence="1">
    <location>
        <begin position="147"/>
        <end position="239"/>
    </location>
</feature>
<feature type="compositionally biased region" description="Acidic residues" evidence="1">
    <location>
        <begin position="155"/>
        <end position="164"/>
    </location>
</feature>
<accession>A0A8H7QAX3</accession>
<feature type="region of interest" description="Disordered" evidence="1">
    <location>
        <begin position="303"/>
        <end position="329"/>
    </location>
</feature>
<dbReference type="InterPro" id="IPR000195">
    <property type="entry name" value="Rab-GAP-TBC_dom"/>
</dbReference>
<keyword evidence="4" id="KW-1185">Reference proteome</keyword>
<dbReference type="Proteomes" id="UP000612746">
    <property type="component" value="Unassembled WGS sequence"/>
</dbReference>
<dbReference type="PROSITE" id="PS50086">
    <property type="entry name" value="TBC_RABGAP"/>
    <property type="match status" value="1"/>
</dbReference>
<evidence type="ECO:0000313" key="3">
    <source>
        <dbReference type="EMBL" id="KAG2188353.1"/>
    </source>
</evidence>
<evidence type="ECO:0000313" key="4">
    <source>
        <dbReference type="Proteomes" id="UP000612746"/>
    </source>
</evidence>
<name>A0A8H7QAX3_9FUNG</name>